<evidence type="ECO:0000313" key="2">
    <source>
        <dbReference type="Proteomes" id="UP000235392"/>
    </source>
</evidence>
<dbReference type="EMBL" id="PGCI01000205">
    <property type="protein sequence ID" value="PLW34081.1"/>
    <property type="molecule type" value="Genomic_DNA"/>
</dbReference>
<evidence type="ECO:0000313" key="1">
    <source>
        <dbReference type="EMBL" id="PLW34081.1"/>
    </source>
</evidence>
<sequence length="89" mass="9935">MAKASAATTCFVWSKAASLELLSHVNVLKDEHAELMLQPGFTSFRRFFLANIHLKDAFLLLAGIESNALLRCYLELMNARDLPPSPLML</sequence>
<protein>
    <submittedName>
        <fullName evidence="1">Uncharacterized protein</fullName>
    </submittedName>
</protein>
<dbReference type="AlphaFoldDB" id="A0A2N5U8L3"/>
<name>A0A2N5U8L3_9BASI</name>
<reference evidence="1 2" key="1">
    <citation type="submission" date="2017-11" db="EMBL/GenBank/DDBJ databases">
        <title>De novo assembly and phasing of dikaryotic genomes from two isolates of Puccinia coronata f. sp. avenae, the causal agent of oat crown rust.</title>
        <authorList>
            <person name="Miller M.E."/>
            <person name="Zhang Y."/>
            <person name="Omidvar V."/>
            <person name="Sperschneider J."/>
            <person name="Schwessinger B."/>
            <person name="Raley C."/>
            <person name="Palmer J.M."/>
            <person name="Garnica D."/>
            <person name="Upadhyaya N."/>
            <person name="Rathjen J."/>
            <person name="Taylor J.M."/>
            <person name="Park R.F."/>
            <person name="Dodds P.N."/>
            <person name="Hirsch C.D."/>
            <person name="Kianian S.F."/>
            <person name="Figueroa M."/>
        </authorList>
    </citation>
    <scope>NUCLEOTIDE SEQUENCE [LARGE SCALE GENOMIC DNA]</scope>
    <source>
        <strain evidence="1">12SD80</strain>
    </source>
</reference>
<comment type="caution">
    <text evidence="1">The sequence shown here is derived from an EMBL/GenBank/DDBJ whole genome shotgun (WGS) entry which is preliminary data.</text>
</comment>
<dbReference type="Proteomes" id="UP000235392">
    <property type="component" value="Unassembled WGS sequence"/>
</dbReference>
<accession>A0A2N5U8L3</accession>
<gene>
    <name evidence="1" type="ORF">PCASD_13100</name>
</gene>
<proteinExistence type="predicted"/>
<organism evidence="1 2">
    <name type="scientific">Puccinia coronata f. sp. avenae</name>
    <dbReference type="NCBI Taxonomy" id="200324"/>
    <lineage>
        <taxon>Eukaryota</taxon>
        <taxon>Fungi</taxon>
        <taxon>Dikarya</taxon>
        <taxon>Basidiomycota</taxon>
        <taxon>Pucciniomycotina</taxon>
        <taxon>Pucciniomycetes</taxon>
        <taxon>Pucciniales</taxon>
        <taxon>Pucciniaceae</taxon>
        <taxon>Puccinia</taxon>
    </lineage>
</organism>